<proteinExistence type="predicted"/>
<protein>
    <submittedName>
        <fullName evidence="1">Uncharacterized protein</fullName>
    </submittedName>
</protein>
<comment type="caution">
    <text evidence="1">The sequence shown here is derived from an EMBL/GenBank/DDBJ whole genome shotgun (WGS) entry which is preliminary data.</text>
</comment>
<organism evidence="1 2">
    <name type="scientific">Streptomyces fradiae</name>
    <name type="common">Streptomyces roseoflavus</name>
    <dbReference type="NCBI Taxonomy" id="1906"/>
    <lineage>
        <taxon>Bacteria</taxon>
        <taxon>Bacillati</taxon>
        <taxon>Actinomycetota</taxon>
        <taxon>Actinomycetes</taxon>
        <taxon>Kitasatosporales</taxon>
        <taxon>Streptomycetaceae</taxon>
        <taxon>Streptomyces</taxon>
    </lineage>
</organism>
<evidence type="ECO:0000313" key="1">
    <source>
        <dbReference type="EMBL" id="KNE83413.1"/>
    </source>
</evidence>
<sequence>MPQPEHSPQEWAAVAAIGREASSRACPGEREFFGDILTAYRKNPGKAARGGALRPPVGMGVDLALGSPQVLWLVSLLVSAVAAKMAEHTVNGLSRVTRERLMPLLHRRGRGTAEGRTGSEPGAPGSGPDDGGQGLGAEEWREVRALLEAGAADLGVPPLTAERYVNAVMEALGGHSGTGDSGPEDRPRSGGHDGNGNGDGDGDGDGDGESSADDGGNGDGTAGNPR</sequence>
<evidence type="ECO:0000313" key="2">
    <source>
        <dbReference type="Proteomes" id="UP000037185"/>
    </source>
</evidence>
<dbReference type="Proteomes" id="UP000037185">
    <property type="component" value="Unassembled WGS sequence"/>
</dbReference>
<name>A0ACC4WFN0_STRFR</name>
<reference evidence="1" key="1">
    <citation type="submission" date="2015-07" db="EMBL/GenBank/DDBJ databases">
        <title>Draft genome sequence of Streptomyces fradiae, a resistant strain to nitron-oligomycin.</title>
        <authorList>
            <person name="Vatlin A.A."/>
            <person name="Bekker O.B."/>
            <person name="Danilenko V.N."/>
        </authorList>
    </citation>
    <scope>NUCLEOTIDE SEQUENCE</scope>
    <source>
        <strain evidence="1">Olg1-1</strain>
    </source>
</reference>
<dbReference type="EMBL" id="LGSP01000006">
    <property type="protein sequence ID" value="KNE83413.1"/>
    <property type="molecule type" value="Genomic_DNA"/>
</dbReference>
<accession>A0ACC4WFN0</accession>
<gene>
    <name evidence="1" type="ORF">ADZ36_04805</name>
</gene>
<keyword evidence="2" id="KW-1185">Reference proteome</keyword>